<dbReference type="Pfam" id="PF13240">
    <property type="entry name" value="Zn_Ribbon_1"/>
    <property type="match status" value="1"/>
</dbReference>
<evidence type="ECO:0000256" key="2">
    <source>
        <dbReference type="SAM" id="MobiDB-lite"/>
    </source>
</evidence>
<dbReference type="CDD" id="cd22684">
    <property type="entry name" value="FHA_GarA_OdhI-like"/>
    <property type="match status" value="1"/>
</dbReference>
<reference evidence="5" key="1">
    <citation type="journal article" date="2019" name="Int. J. Syst. Evol. Microbiol.">
        <title>The Global Catalogue of Microorganisms (GCM) 10K type strain sequencing project: providing services to taxonomists for standard genome sequencing and annotation.</title>
        <authorList>
            <consortium name="The Broad Institute Genomics Platform"/>
            <consortium name="The Broad Institute Genome Sequencing Center for Infectious Disease"/>
            <person name="Wu L."/>
            <person name="Ma J."/>
        </authorList>
    </citation>
    <scope>NUCLEOTIDE SEQUENCE [LARGE SCALE GENOMIC DNA]</scope>
    <source>
        <strain evidence="5">JCM 13006</strain>
    </source>
</reference>
<comment type="caution">
    <text evidence="4">The sequence shown here is derived from an EMBL/GenBank/DDBJ whole genome shotgun (WGS) entry which is preliminary data.</text>
</comment>
<accession>A0ABP9DHS2</accession>
<protein>
    <submittedName>
        <fullName evidence="4">FHA domain-containing protein</fullName>
    </submittedName>
</protein>
<dbReference type="Gene3D" id="2.60.200.20">
    <property type="match status" value="1"/>
</dbReference>
<feature type="region of interest" description="Disordered" evidence="2">
    <location>
        <begin position="1"/>
        <end position="48"/>
    </location>
</feature>
<dbReference type="SUPFAM" id="SSF49879">
    <property type="entry name" value="SMAD/FHA domain"/>
    <property type="match status" value="1"/>
</dbReference>
<proteinExistence type="predicted"/>
<dbReference type="PANTHER" id="PTHR23308">
    <property type="entry name" value="NUCLEAR INHIBITOR OF PROTEIN PHOSPHATASE-1"/>
    <property type="match status" value="1"/>
</dbReference>
<keyword evidence="5" id="KW-1185">Reference proteome</keyword>
<dbReference type="InterPro" id="IPR026870">
    <property type="entry name" value="Zinc_ribbon_dom"/>
</dbReference>
<gene>
    <name evidence="4" type="ORF">GCM10023235_16360</name>
</gene>
<dbReference type="Proteomes" id="UP001501752">
    <property type="component" value="Unassembled WGS sequence"/>
</dbReference>
<dbReference type="EMBL" id="BAABIS010000001">
    <property type="protein sequence ID" value="GAA4841406.1"/>
    <property type="molecule type" value="Genomic_DNA"/>
</dbReference>
<evidence type="ECO:0000256" key="1">
    <source>
        <dbReference type="ARBA" id="ARBA00022553"/>
    </source>
</evidence>
<evidence type="ECO:0000259" key="3">
    <source>
        <dbReference type="PROSITE" id="PS50006"/>
    </source>
</evidence>
<sequence length="296" mass="30865">MSFFGKLFGRSNRQSAAVEAPTARHRREDEAGVPGMRPAPTGDQYEERPLFRDDNATQGAGIPTGSFDAYGASVDSAGTARIGFASGPSTSGGGFAPDPYAGHVQSGVPRQEAVNMAGTSLCPRCGHQSPATARFCSNCGTALRGLPEGAAETTSTISISGIESYDPNATSAGNTGATPALSAEVMAAIDALPPGSALLIVLRGPNAGSRFLLDSDKTTAGRHPQGDIFLDDVTVSRKHVEFRRQAGGGFSVADVGSLNGTYVNRERIDEVVLNNGDEVQIGKYRLVYFAGHHRGY</sequence>
<dbReference type="InterPro" id="IPR008984">
    <property type="entry name" value="SMAD_FHA_dom_sf"/>
</dbReference>
<dbReference type="Pfam" id="PF00498">
    <property type="entry name" value="FHA"/>
    <property type="match status" value="1"/>
</dbReference>
<keyword evidence="1" id="KW-0597">Phosphoprotein</keyword>
<dbReference type="PROSITE" id="PS50006">
    <property type="entry name" value="FHA_DOMAIN"/>
    <property type="match status" value="1"/>
</dbReference>
<dbReference type="RefSeq" id="WP_345696094.1">
    <property type="nucleotide sequence ID" value="NZ_BAABIS010000001.1"/>
</dbReference>
<evidence type="ECO:0000313" key="4">
    <source>
        <dbReference type="EMBL" id="GAA4841406.1"/>
    </source>
</evidence>
<dbReference type="InterPro" id="IPR050923">
    <property type="entry name" value="Cell_Proc_Reg/RNA_Proc"/>
</dbReference>
<dbReference type="InterPro" id="IPR000253">
    <property type="entry name" value="FHA_dom"/>
</dbReference>
<feature type="domain" description="FHA" evidence="3">
    <location>
        <begin position="218"/>
        <end position="268"/>
    </location>
</feature>
<evidence type="ECO:0000313" key="5">
    <source>
        <dbReference type="Proteomes" id="UP001501752"/>
    </source>
</evidence>
<dbReference type="SMART" id="SM00240">
    <property type="entry name" value="FHA"/>
    <property type="match status" value="1"/>
</dbReference>
<name>A0ABP9DHS2_9ACTN</name>
<organism evidence="4 5">
    <name type="scientific">Kitasatospora terrestris</name>
    <dbReference type="NCBI Taxonomy" id="258051"/>
    <lineage>
        <taxon>Bacteria</taxon>
        <taxon>Bacillati</taxon>
        <taxon>Actinomycetota</taxon>
        <taxon>Actinomycetes</taxon>
        <taxon>Kitasatosporales</taxon>
        <taxon>Streptomycetaceae</taxon>
        <taxon>Kitasatospora</taxon>
    </lineage>
</organism>